<dbReference type="InterPro" id="IPR052558">
    <property type="entry name" value="Siderophore_Hydrolase_D"/>
</dbReference>
<dbReference type="AlphaFoldDB" id="A0A1I6UBX0"/>
<dbReference type="Proteomes" id="UP000199239">
    <property type="component" value="Unassembled WGS sequence"/>
</dbReference>
<sequence>MSGAAVDQGQWTVGGIRWFDLRDSATGAVRRVFLWPPPAPEPEAGWPALWLMDGNAVIGTAVDAMRAQGFWPSGTNLGWGALIAVGYPTDDAYDSFRRSWDLGPPPGRSYPPFYEGGLEVKTGGGSEMARFLLEDVREFLTDHIHLDPKNQSLFGHSFGGLFALWMLFNHAGAFRNIIAASPAITWEDSALLNHLEAFVAPETAPRVHLSAGEWEGFDLAPFQRGGDEVKARLTEKASTRTIAAAQEMASALSARGLDVAYETYTDETHMSVLPVAVNRALSWAFAIDRSHFDLWPTSAQTPSITQTFEKDI</sequence>
<protein>
    <recommendedName>
        <fullName evidence="5">Esterase</fullName>
    </recommendedName>
</protein>
<dbReference type="SUPFAM" id="SSF53474">
    <property type="entry name" value="alpha/beta-Hydrolases"/>
    <property type="match status" value="1"/>
</dbReference>
<dbReference type="STRING" id="394264.SAMN04488040_2633"/>
<evidence type="ECO:0000256" key="1">
    <source>
        <dbReference type="ARBA" id="ARBA00005622"/>
    </source>
</evidence>
<keyword evidence="2" id="KW-0378">Hydrolase</keyword>
<comment type="similarity">
    <text evidence="1">Belongs to the esterase D family.</text>
</comment>
<dbReference type="RefSeq" id="WP_093916820.1">
    <property type="nucleotide sequence ID" value="NZ_FPAJ01000004.1"/>
</dbReference>
<dbReference type="Pfam" id="PF00756">
    <property type="entry name" value="Esterase"/>
    <property type="match status" value="1"/>
</dbReference>
<evidence type="ECO:0000313" key="4">
    <source>
        <dbReference type="Proteomes" id="UP000199239"/>
    </source>
</evidence>
<proteinExistence type="inferred from homology"/>
<dbReference type="EMBL" id="FPAJ01000004">
    <property type="protein sequence ID" value="SFS98979.1"/>
    <property type="molecule type" value="Genomic_DNA"/>
</dbReference>
<dbReference type="InterPro" id="IPR000801">
    <property type="entry name" value="Esterase-like"/>
</dbReference>
<dbReference type="GO" id="GO:0016788">
    <property type="term" value="F:hydrolase activity, acting on ester bonds"/>
    <property type="evidence" value="ECO:0007669"/>
    <property type="project" value="TreeGrafter"/>
</dbReference>
<dbReference type="InterPro" id="IPR029058">
    <property type="entry name" value="AB_hydrolase_fold"/>
</dbReference>
<evidence type="ECO:0000256" key="2">
    <source>
        <dbReference type="ARBA" id="ARBA00022801"/>
    </source>
</evidence>
<keyword evidence="4" id="KW-1185">Reference proteome</keyword>
<reference evidence="4" key="1">
    <citation type="submission" date="2016-10" db="EMBL/GenBank/DDBJ databases">
        <authorList>
            <person name="Varghese N."/>
            <person name="Submissions S."/>
        </authorList>
    </citation>
    <scope>NUCLEOTIDE SEQUENCE [LARGE SCALE GENOMIC DNA]</scope>
    <source>
        <strain evidence="4">DSM 23422</strain>
    </source>
</reference>
<evidence type="ECO:0000313" key="3">
    <source>
        <dbReference type="EMBL" id="SFS98979.1"/>
    </source>
</evidence>
<dbReference type="PANTHER" id="PTHR40841:SF2">
    <property type="entry name" value="SIDEROPHORE-DEGRADING ESTERASE (EUROFUNG)"/>
    <property type="match status" value="1"/>
</dbReference>
<accession>A0A1I6UBX0</accession>
<gene>
    <name evidence="3" type="ORF">SAMN04488040_2633</name>
</gene>
<organism evidence="3 4">
    <name type="scientific">Sulfitobacter marinus</name>
    <dbReference type="NCBI Taxonomy" id="394264"/>
    <lineage>
        <taxon>Bacteria</taxon>
        <taxon>Pseudomonadati</taxon>
        <taxon>Pseudomonadota</taxon>
        <taxon>Alphaproteobacteria</taxon>
        <taxon>Rhodobacterales</taxon>
        <taxon>Roseobacteraceae</taxon>
        <taxon>Sulfitobacter</taxon>
    </lineage>
</organism>
<dbReference type="PANTHER" id="PTHR40841">
    <property type="entry name" value="SIDEROPHORE TRIACETYLFUSARININE C ESTERASE"/>
    <property type="match status" value="1"/>
</dbReference>
<name>A0A1I6UBX0_9RHOB</name>
<dbReference type="OrthoDB" id="9784036at2"/>
<evidence type="ECO:0008006" key="5">
    <source>
        <dbReference type="Google" id="ProtNLM"/>
    </source>
</evidence>
<dbReference type="Gene3D" id="3.40.50.1820">
    <property type="entry name" value="alpha/beta hydrolase"/>
    <property type="match status" value="1"/>
</dbReference>